<feature type="transmembrane region" description="Helical" evidence="1">
    <location>
        <begin position="24"/>
        <end position="44"/>
    </location>
</feature>
<gene>
    <name evidence="2" type="ORF">BsIDN1_64470</name>
</gene>
<sequence length="96" mass="11032">MREEEKKRTYFKITKVQQFFRKRWVFPAIYLVSAAVVLTAVLWYQAVSKDVKDQLSDGNQTGQEQRDDAVEVGKPIENVAMPVQNSDNVSVVKKVL</sequence>
<dbReference type="AlphaFoldDB" id="A0A5S9MLK8"/>
<evidence type="ECO:0000256" key="1">
    <source>
        <dbReference type="SAM" id="Phobius"/>
    </source>
</evidence>
<dbReference type="Proteomes" id="UP000464658">
    <property type="component" value="Chromosome"/>
</dbReference>
<keyword evidence="1" id="KW-1133">Transmembrane helix</keyword>
<accession>A0A5S9MLK8</accession>
<evidence type="ECO:0000313" key="3">
    <source>
        <dbReference type="Proteomes" id="UP000464658"/>
    </source>
</evidence>
<protein>
    <submittedName>
        <fullName evidence="2">Uncharacterized protein</fullName>
    </submittedName>
</protein>
<evidence type="ECO:0000313" key="2">
    <source>
        <dbReference type="EMBL" id="BBP92829.1"/>
    </source>
</evidence>
<dbReference type="EMBL" id="AP021906">
    <property type="protein sequence ID" value="BBP92829.1"/>
    <property type="molecule type" value="Genomic_DNA"/>
</dbReference>
<keyword evidence="1" id="KW-0812">Transmembrane</keyword>
<keyword evidence="1" id="KW-0472">Membrane</keyword>
<name>A0A5S9MLK8_BACIA</name>
<proteinExistence type="predicted"/>
<organism evidence="2 3">
    <name type="scientific">Bacillus safensis</name>
    <dbReference type="NCBI Taxonomy" id="561879"/>
    <lineage>
        <taxon>Bacteria</taxon>
        <taxon>Bacillati</taxon>
        <taxon>Bacillota</taxon>
        <taxon>Bacilli</taxon>
        <taxon>Bacillales</taxon>
        <taxon>Bacillaceae</taxon>
        <taxon>Bacillus</taxon>
    </lineage>
</organism>
<reference evidence="2 3" key="1">
    <citation type="submission" date="2019-12" db="EMBL/GenBank/DDBJ databases">
        <title>Full genome sequence of a Bacillus safensis strain isolated from commercially available natto in Indonesia.</title>
        <authorList>
            <person name="Yoshida M."/>
            <person name="Uomi M."/>
            <person name="Waturangi D."/>
            <person name="Ekaputri J.J."/>
            <person name="Setiamarga D.H.E."/>
        </authorList>
    </citation>
    <scope>NUCLEOTIDE SEQUENCE [LARGE SCALE GENOMIC DNA]</scope>
    <source>
        <strain evidence="2 3">IDN1</strain>
    </source>
</reference>